<dbReference type="Proteomes" id="UP001597512">
    <property type="component" value="Unassembled WGS sequence"/>
</dbReference>
<name>A0ABW6AET7_9BACT</name>
<organism evidence="2 3">
    <name type="scientific">Spirosoma flavum</name>
    <dbReference type="NCBI Taxonomy" id="2048557"/>
    <lineage>
        <taxon>Bacteria</taxon>
        <taxon>Pseudomonadati</taxon>
        <taxon>Bacteroidota</taxon>
        <taxon>Cytophagia</taxon>
        <taxon>Cytophagales</taxon>
        <taxon>Cytophagaceae</taxon>
        <taxon>Spirosoma</taxon>
    </lineage>
</organism>
<dbReference type="Gene3D" id="3.40.50.150">
    <property type="entry name" value="Vaccinia Virus protein VP39"/>
    <property type="match status" value="1"/>
</dbReference>
<comment type="caution">
    <text evidence="2">The sequence shown here is derived from an EMBL/GenBank/DDBJ whole genome shotgun (WGS) entry which is preliminary data.</text>
</comment>
<dbReference type="PANTHER" id="PTHR12843">
    <property type="entry name" value="PROTEIN-LYSINE N-METHYLTRANSFERASE METTL10"/>
    <property type="match status" value="1"/>
</dbReference>
<proteinExistence type="predicted"/>
<dbReference type="GO" id="GO:0008168">
    <property type="term" value="F:methyltransferase activity"/>
    <property type="evidence" value="ECO:0007669"/>
    <property type="project" value="UniProtKB-KW"/>
</dbReference>
<accession>A0ABW6AET7</accession>
<keyword evidence="3" id="KW-1185">Reference proteome</keyword>
<gene>
    <name evidence="2" type="ORF">ACFS25_08520</name>
</gene>
<reference evidence="3" key="1">
    <citation type="journal article" date="2019" name="Int. J. Syst. Evol. Microbiol.">
        <title>The Global Catalogue of Microorganisms (GCM) 10K type strain sequencing project: providing services to taxonomists for standard genome sequencing and annotation.</title>
        <authorList>
            <consortium name="The Broad Institute Genomics Platform"/>
            <consortium name="The Broad Institute Genome Sequencing Center for Infectious Disease"/>
            <person name="Wu L."/>
            <person name="Ma J."/>
        </authorList>
    </citation>
    <scope>NUCLEOTIDE SEQUENCE [LARGE SCALE GENOMIC DNA]</scope>
    <source>
        <strain evidence="3">KCTC 52490</strain>
    </source>
</reference>
<dbReference type="InterPro" id="IPR029063">
    <property type="entry name" value="SAM-dependent_MTases_sf"/>
</dbReference>
<dbReference type="InterPro" id="IPR041698">
    <property type="entry name" value="Methyltransf_25"/>
</dbReference>
<keyword evidence="2" id="KW-0489">Methyltransferase</keyword>
<evidence type="ECO:0000313" key="2">
    <source>
        <dbReference type="EMBL" id="MFD2933821.1"/>
    </source>
</evidence>
<dbReference type="RefSeq" id="WP_381498648.1">
    <property type="nucleotide sequence ID" value="NZ_JBHUOM010000002.1"/>
</dbReference>
<dbReference type="SUPFAM" id="SSF53335">
    <property type="entry name" value="S-adenosyl-L-methionine-dependent methyltransferases"/>
    <property type="match status" value="1"/>
</dbReference>
<dbReference type="GO" id="GO:0032259">
    <property type="term" value="P:methylation"/>
    <property type="evidence" value="ECO:0007669"/>
    <property type="project" value="UniProtKB-KW"/>
</dbReference>
<evidence type="ECO:0000259" key="1">
    <source>
        <dbReference type="Pfam" id="PF13649"/>
    </source>
</evidence>
<sequence length="210" mass="23600">MTENHQHWETVYRTKQPDQVSWTQAIPQTSLVFIRSFQLPKTAPIIDIGGGDSTLVDCLLAEGYEQITVLDISAHALTKAQQRIGKQANRVKWVVSDVLTFRPTATYAIWHDRATFHFLTSTDQIATYLQTARQAVTGFMTMGTFSENGPDRCSGLAVKQYSEPELEGQLKAGFTKLHCVTEDHQTPFGTTQNFLFCSFKRNLPSSLQPI</sequence>
<protein>
    <submittedName>
        <fullName evidence="2">Class I SAM-dependent methyltransferase</fullName>
        <ecNumber evidence="2">2.1.-.-</ecNumber>
    </submittedName>
</protein>
<feature type="domain" description="Methyltransferase" evidence="1">
    <location>
        <begin position="45"/>
        <end position="134"/>
    </location>
</feature>
<evidence type="ECO:0000313" key="3">
    <source>
        <dbReference type="Proteomes" id="UP001597512"/>
    </source>
</evidence>
<dbReference type="PANTHER" id="PTHR12843:SF5">
    <property type="entry name" value="EEF1A LYSINE METHYLTRANSFERASE 2"/>
    <property type="match status" value="1"/>
</dbReference>
<dbReference type="EMBL" id="JBHUOM010000002">
    <property type="protein sequence ID" value="MFD2933821.1"/>
    <property type="molecule type" value="Genomic_DNA"/>
</dbReference>
<dbReference type="CDD" id="cd02440">
    <property type="entry name" value="AdoMet_MTases"/>
    <property type="match status" value="1"/>
</dbReference>
<dbReference type="EC" id="2.1.-.-" evidence="2"/>
<keyword evidence="2" id="KW-0808">Transferase</keyword>
<dbReference type="Pfam" id="PF13649">
    <property type="entry name" value="Methyltransf_25"/>
    <property type="match status" value="1"/>
</dbReference>